<organism evidence="1 2">
    <name type="scientific">Populus tomentosa</name>
    <name type="common">Chinese white poplar</name>
    <dbReference type="NCBI Taxonomy" id="118781"/>
    <lineage>
        <taxon>Eukaryota</taxon>
        <taxon>Viridiplantae</taxon>
        <taxon>Streptophyta</taxon>
        <taxon>Embryophyta</taxon>
        <taxon>Tracheophyta</taxon>
        <taxon>Spermatophyta</taxon>
        <taxon>Magnoliopsida</taxon>
        <taxon>eudicotyledons</taxon>
        <taxon>Gunneridae</taxon>
        <taxon>Pentapetalae</taxon>
        <taxon>rosids</taxon>
        <taxon>fabids</taxon>
        <taxon>Malpighiales</taxon>
        <taxon>Salicaceae</taxon>
        <taxon>Saliceae</taxon>
        <taxon>Populus</taxon>
    </lineage>
</organism>
<dbReference type="AlphaFoldDB" id="A0A8X8IZE9"/>
<reference evidence="1" key="1">
    <citation type="journal article" date="2020" name="bioRxiv">
        <title>Hybrid origin of Populus tomentosa Carr. identified through genome sequencing and phylogenomic analysis.</title>
        <authorList>
            <person name="An X."/>
            <person name="Gao K."/>
            <person name="Chen Z."/>
            <person name="Li J."/>
            <person name="Yang X."/>
            <person name="Yang X."/>
            <person name="Zhou J."/>
            <person name="Guo T."/>
            <person name="Zhao T."/>
            <person name="Huang S."/>
            <person name="Miao D."/>
            <person name="Khan W.U."/>
            <person name="Rao P."/>
            <person name="Ye M."/>
            <person name="Lei B."/>
            <person name="Liao W."/>
            <person name="Wang J."/>
            <person name="Ji L."/>
            <person name="Li Y."/>
            <person name="Guo B."/>
            <person name="Mustafa N.S."/>
            <person name="Li S."/>
            <person name="Yun Q."/>
            <person name="Keller S.R."/>
            <person name="Mao J."/>
            <person name="Zhang R."/>
            <person name="Strauss S.H."/>
        </authorList>
    </citation>
    <scope>NUCLEOTIDE SEQUENCE</scope>
    <source>
        <strain evidence="1">GM15</strain>
        <tissue evidence="1">Leaf</tissue>
    </source>
</reference>
<accession>A0A8X8IZE9</accession>
<protein>
    <submittedName>
        <fullName evidence="1">Uncharacterized protein</fullName>
    </submittedName>
</protein>
<dbReference type="Proteomes" id="UP000886885">
    <property type="component" value="Chromosome 1A"/>
</dbReference>
<gene>
    <name evidence="1" type="ORF">POTOM_002697</name>
</gene>
<evidence type="ECO:0000313" key="1">
    <source>
        <dbReference type="EMBL" id="KAG6793488.1"/>
    </source>
</evidence>
<proteinExistence type="predicted"/>
<name>A0A8X8IZE9_POPTO</name>
<keyword evidence="2" id="KW-1185">Reference proteome</keyword>
<comment type="caution">
    <text evidence="1">The sequence shown here is derived from an EMBL/GenBank/DDBJ whole genome shotgun (WGS) entry which is preliminary data.</text>
</comment>
<dbReference type="OrthoDB" id="4062651at2759"/>
<dbReference type="EMBL" id="JAAWWB010000001">
    <property type="protein sequence ID" value="KAG6793488.1"/>
    <property type="molecule type" value="Genomic_DNA"/>
</dbReference>
<evidence type="ECO:0000313" key="2">
    <source>
        <dbReference type="Proteomes" id="UP000886885"/>
    </source>
</evidence>
<sequence length="131" mass="14854">MRLQMAYLPMGWLVAGGSRTMICVPIVCQRQFHLPCLAFHLWRLVCLMPAAFYANLIPHLPMILIVNIPKKKDPSKTFERDSGLVLDTATEGFNEAHKLGFGGFGEGTLPDGREIAIKLLFIRRKFRIQEI</sequence>